<gene>
    <name evidence="1" type="ORF">Mal48_46290</name>
</gene>
<name>A0A517QUR4_9PLAN</name>
<proteinExistence type="predicted"/>
<dbReference type="OrthoDB" id="5242510at2"/>
<dbReference type="RefSeq" id="WP_145204776.1">
    <property type="nucleotide sequence ID" value="NZ_CP036267.1"/>
</dbReference>
<keyword evidence="2" id="KW-1185">Reference proteome</keyword>
<accession>A0A517QUR4</accession>
<protein>
    <recommendedName>
        <fullName evidence="3">DUF3445 domain-containing protein</fullName>
    </recommendedName>
</protein>
<dbReference type="Proteomes" id="UP000315724">
    <property type="component" value="Chromosome"/>
</dbReference>
<dbReference type="AlphaFoldDB" id="A0A517QUR4"/>
<evidence type="ECO:0000313" key="2">
    <source>
        <dbReference type="Proteomes" id="UP000315724"/>
    </source>
</evidence>
<reference evidence="1 2" key="1">
    <citation type="submission" date="2019-02" db="EMBL/GenBank/DDBJ databases">
        <title>Deep-cultivation of Planctomycetes and their phenomic and genomic characterization uncovers novel biology.</title>
        <authorList>
            <person name="Wiegand S."/>
            <person name="Jogler M."/>
            <person name="Boedeker C."/>
            <person name="Pinto D."/>
            <person name="Vollmers J."/>
            <person name="Rivas-Marin E."/>
            <person name="Kohn T."/>
            <person name="Peeters S.H."/>
            <person name="Heuer A."/>
            <person name="Rast P."/>
            <person name="Oberbeckmann S."/>
            <person name="Bunk B."/>
            <person name="Jeske O."/>
            <person name="Meyerdierks A."/>
            <person name="Storesund J.E."/>
            <person name="Kallscheuer N."/>
            <person name="Luecker S."/>
            <person name="Lage O.M."/>
            <person name="Pohl T."/>
            <person name="Merkel B.J."/>
            <person name="Hornburger P."/>
            <person name="Mueller R.-W."/>
            <person name="Bruemmer F."/>
            <person name="Labrenz M."/>
            <person name="Spormann A.M."/>
            <person name="Op den Camp H."/>
            <person name="Overmann J."/>
            <person name="Amann R."/>
            <person name="Jetten M.S.M."/>
            <person name="Mascher T."/>
            <person name="Medema M.H."/>
            <person name="Devos D.P."/>
            <person name="Kaster A.-K."/>
            <person name="Ovreas L."/>
            <person name="Rohde M."/>
            <person name="Galperin M.Y."/>
            <person name="Jogler C."/>
        </authorList>
    </citation>
    <scope>NUCLEOTIDE SEQUENCE [LARGE SCALE GENOMIC DNA]</scope>
    <source>
        <strain evidence="1 2">Mal48</strain>
    </source>
</reference>
<evidence type="ECO:0008006" key="3">
    <source>
        <dbReference type="Google" id="ProtNLM"/>
    </source>
</evidence>
<dbReference type="KEGG" id="tpol:Mal48_46290"/>
<dbReference type="EMBL" id="CP036267">
    <property type="protein sequence ID" value="QDT35353.1"/>
    <property type="molecule type" value="Genomic_DNA"/>
</dbReference>
<evidence type="ECO:0000313" key="1">
    <source>
        <dbReference type="EMBL" id="QDT35353.1"/>
    </source>
</evidence>
<sequence>MSDLFSYENVPHPYRDGYSVLPRLRKIPREEIFRYEPSHFQRCLTEKKLARESQVFEVEQRLNEDLREAVRVFLLQEYPIPLKPAASLREVVEQMQEDVVIHALEGEDDWMAYGHVCLPSSWRPEEKIGQNLRSLHAPIPGINLDKSSQLVETMVHHGPFERFIWSVVFDDRLNFHPDIPKTPFDVDKPTVYVKVERQVTVGFPEQSGGLFLLSESLLNEDEIDRPALADSIRKMNDAEREYKGLIDCAADLINWLECT</sequence>
<dbReference type="Pfam" id="PF11927">
    <property type="entry name" value="HODM_asu-like"/>
    <property type="match status" value="1"/>
</dbReference>
<organism evidence="1 2">
    <name type="scientific">Thalassoglobus polymorphus</name>
    <dbReference type="NCBI Taxonomy" id="2527994"/>
    <lineage>
        <taxon>Bacteria</taxon>
        <taxon>Pseudomonadati</taxon>
        <taxon>Planctomycetota</taxon>
        <taxon>Planctomycetia</taxon>
        <taxon>Planctomycetales</taxon>
        <taxon>Planctomycetaceae</taxon>
        <taxon>Thalassoglobus</taxon>
    </lineage>
</organism>
<dbReference type="InterPro" id="IPR021848">
    <property type="entry name" value="HODM_asu-like"/>
</dbReference>